<evidence type="ECO:0000313" key="2">
    <source>
        <dbReference type="EMBL" id="KAK3040001.1"/>
    </source>
</evidence>
<proteinExistence type="predicted"/>
<dbReference type="Proteomes" id="UP001188597">
    <property type="component" value="Unassembled WGS sequence"/>
</dbReference>
<evidence type="ECO:0000259" key="1">
    <source>
        <dbReference type="PROSITE" id="PS50878"/>
    </source>
</evidence>
<dbReference type="Pfam" id="PF00078">
    <property type="entry name" value="RVT_1"/>
    <property type="match status" value="1"/>
</dbReference>
<comment type="caution">
    <text evidence="2">The sequence shown here is derived from an EMBL/GenBank/DDBJ whole genome shotgun (WGS) entry which is preliminary data.</text>
</comment>
<dbReference type="PROSITE" id="PS50878">
    <property type="entry name" value="RT_POL"/>
    <property type="match status" value="1"/>
</dbReference>
<reference evidence="2" key="1">
    <citation type="submission" date="2022-12" db="EMBL/GenBank/DDBJ databases">
        <title>Draft genome assemblies for two species of Escallonia (Escalloniales).</title>
        <authorList>
            <person name="Chanderbali A."/>
            <person name="Dervinis C."/>
            <person name="Anghel I."/>
            <person name="Soltis D."/>
            <person name="Soltis P."/>
            <person name="Zapata F."/>
        </authorList>
    </citation>
    <scope>NUCLEOTIDE SEQUENCE</scope>
    <source>
        <strain evidence="2">UCBG64.0493</strain>
        <tissue evidence="2">Leaf</tissue>
    </source>
</reference>
<accession>A0AA88X5N4</accession>
<feature type="domain" description="Reverse transcriptase" evidence="1">
    <location>
        <begin position="1"/>
        <end position="107"/>
    </location>
</feature>
<dbReference type="EMBL" id="JAVXUP010000066">
    <property type="protein sequence ID" value="KAK3040001.1"/>
    <property type="molecule type" value="Genomic_DNA"/>
</dbReference>
<dbReference type="PANTHER" id="PTHR46890">
    <property type="entry name" value="NON-LTR RETROLELEMENT REVERSE TRANSCRIPTASE-LIKE PROTEIN-RELATED"/>
    <property type="match status" value="1"/>
</dbReference>
<dbReference type="PANTHER" id="PTHR46890:SF43">
    <property type="entry name" value="NON-LTR RETROELEMENT REVERSE TRANSCRIPTASE"/>
    <property type="match status" value="1"/>
</dbReference>
<dbReference type="InterPro" id="IPR052343">
    <property type="entry name" value="Retrotransposon-Effector_Assoc"/>
</dbReference>
<sequence>MEKAYDKMEWDFILSVLKSFGFCNQWIQWVDQCISTTSLSVLINGASHGIINPTRGLHQGDPLSPFLFILGSEVLTRLLLKAETQGRVQVSTVTVKKKLTLDTKITS</sequence>
<name>A0AA88X5N4_9ASTE</name>
<keyword evidence="3" id="KW-1185">Reference proteome</keyword>
<dbReference type="AlphaFoldDB" id="A0AA88X5N4"/>
<gene>
    <name evidence="2" type="ORF">RJ639_027191</name>
</gene>
<evidence type="ECO:0000313" key="3">
    <source>
        <dbReference type="Proteomes" id="UP001188597"/>
    </source>
</evidence>
<organism evidence="2 3">
    <name type="scientific">Escallonia herrerae</name>
    <dbReference type="NCBI Taxonomy" id="1293975"/>
    <lineage>
        <taxon>Eukaryota</taxon>
        <taxon>Viridiplantae</taxon>
        <taxon>Streptophyta</taxon>
        <taxon>Embryophyta</taxon>
        <taxon>Tracheophyta</taxon>
        <taxon>Spermatophyta</taxon>
        <taxon>Magnoliopsida</taxon>
        <taxon>eudicotyledons</taxon>
        <taxon>Gunneridae</taxon>
        <taxon>Pentapetalae</taxon>
        <taxon>asterids</taxon>
        <taxon>campanulids</taxon>
        <taxon>Escalloniales</taxon>
        <taxon>Escalloniaceae</taxon>
        <taxon>Escallonia</taxon>
    </lineage>
</organism>
<dbReference type="InterPro" id="IPR000477">
    <property type="entry name" value="RT_dom"/>
</dbReference>
<protein>
    <recommendedName>
        <fullName evidence="1">Reverse transcriptase domain-containing protein</fullName>
    </recommendedName>
</protein>